<accession>X1V4C0</accession>
<feature type="non-terminal residue" evidence="1">
    <location>
        <position position="1"/>
    </location>
</feature>
<protein>
    <submittedName>
        <fullName evidence="1">Uncharacterized protein</fullName>
    </submittedName>
</protein>
<sequence length="29" mass="3401">PLNDTVQECSLSYKFKKRGTKLDIRAIIY</sequence>
<comment type="caution">
    <text evidence="1">The sequence shown here is derived from an EMBL/GenBank/DDBJ whole genome shotgun (WGS) entry which is preliminary data.</text>
</comment>
<evidence type="ECO:0000313" key="1">
    <source>
        <dbReference type="EMBL" id="GAJ24549.1"/>
    </source>
</evidence>
<dbReference type="EMBL" id="BARW01038777">
    <property type="protein sequence ID" value="GAJ24549.1"/>
    <property type="molecule type" value="Genomic_DNA"/>
</dbReference>
<organism evidence="1">
    <name type="scientific">marine sediment metagenome</name>
    <dbReference type="NCBI Taxonomy" id="412755"/>
    <lineage>
        <taxon>unclassified sequences</taxon>
        <taxon>metagenomes</taxon>
        <taxon>ecological metagenomes</taxon>
    </lineage>
</organism>
<name>X1V4C0_9ZZZZ</name>
<proteinExistence type="predicted"/>
<reference evidence="1" key="1">
    <citation type="journal article" date="2014" name="Front. Microbiol.">
        <title>High frequency of phylogenetically diverse reductive dehalogenase-homologous genes in deep subseafloor sedimentary metagenomes.</title>
        <authorList>
            <person name="Kawai M."/>
            <person name="Futagami T."/>
            <person name="Toyoda A."/>
            <person name="Takaki Y."/>
            <person name="Nishi S."/>
            <person name="Hori S."/>
            <person name="Arai W."/>
            <person name="Tsubouchi T."/>
            <person name="Morono Y."/>
            <person name="Uchiyama I."/>
            <person name="Ito T."/>
            <person name="Fujiyama A."/>
            <person name="Inagaki F."/>
            <person name="Takami H."/>
        </authorList>
    </citation>
    <scope>NUCLEOTIDE SEQUENCE</scope>
    <source>
        <strain evidence="1">Expedition CK06-06</strain>
    </source>
</reference>
<gene>
    <name evidence="1" type="ORF">S12H4_59371</name>
</gene>
<dbReference type="AlphaFoldDB" id="X1V4C0"/>